<keyword evidence="2" id="KW-1185">Reference proteome</keyword>
<dbReference type="AlphaFoldDB" id="A0A2T6C1V7"/>
<reference evidence="1 2" key="1">
    <citation type="submission" date="2018-04" db="EMBL/GenBank/DDBJ databases">
        <title>Genomic Encyclopedia of Archaeal and Bacterial Type Strains, Phase II (KMG-II): from individual species to whole genera.</title>
        <authorList>
            <person name="Goeker M."/>
        </authorList>
    </citation>
    <scope>NUCLEOTIDE SEQUENCE [LARGE SCALE GENOMIC DNA]</scope>
    <source>
        <strain evidence="1 2">DSM 25731</strain>
    </source>
</reference>
<proteinExistence type="predicted"/>
<dbReference type="PROSITE" id="PS51257">
    <property type="entry name" value="PROKAR_LIPOPROTEIN"/>
    <property type="match status" value="1"/>
</dbReference>
<organism evidence="1 2">
    <name type="scientific">Kordia periserrulae</name>
    <dbReference type="NCBI Taxonomy" id="701523"/>
    <lineage>
        <taxon>Bacteria</taxon>
        <taxon>Pseudomonadati</taxon>
        <taxon>Bacteroidota</taxon>
        <taxon>Flavobacteriia</taxon>
        <taxon>Flavobacteriales</taxon>
        <taxon>Flavobacteriaceae</taxon>
        <taxon>Kordia</taxon>
    </lineage>
</organism>
<name>A0A2T6C1V7_9FLAO</name>
<dbReference type="EMBL" id="QBKT01000003">
    <property type="protein sequence ID" value="PTX62278.1"/>
    <property type="molecule type" value="Genomic_DNA"/>
</dbReference>
<dbReference type="OrthoDB" id="6077795at2"/>
<protein>
    <submittedName>
        <fullName evidence="1">Uncharacterized protein</fullName>
    </submittedName>
</protein>
<accession>A0A2T6C1V7</accession>
<dbReference type="Proteomes" id="UP000244090">
    <property type="component" value="Unassembled WGS sequence"/>
</dbReference>
<comment type="caution">
    <text evidence="1">The sequence shown here is derived from an EMBL/GenBank/DDBJ whole genome shotgun (WGS) entry which is preliminary data.</text>
</comment>
<gene>
    <name evidence="1" type="ORF">C8N46_103378</name>
</gene>
<evidence type="ECO:0000313" key="1">
    <source>
        <dbReference type="EMBL" id="PTX62278.1"/>
    </source>
</evidence>
<dbReference type="RefSeq" id="WP_108114482.1">
    <property type="nucleotide sequence ID" value="NZ_QBKT01000003.1"/>
</dbReference>
<sequence length="214" mass="24719">MKKITLYIITLLMVSCASIQRGEHWKNPEVTEFNPKNVLVVGVTPDFDARSNFEFVLVQELNKRNINAIQSTVVFEKLFQDATKTEADIEAKINTLLTEGFETVLVSAVKGVQENESRSGASPRFDYSLQRFLGGYLASRDDYFSQEDYKKYQVFYVETTIYRLQKDEEKSLVWLDSYNIINPENIAAMTDDYVKKIIKSMEKEKLIPKKKALQ</sequence>
<evidence type="ECO:0000313" key="2">
    <source>
        <dbReference type="Proteomes" id="UP000244090"/>
    </source>
</evidence>